<gene>
    <name evidence="3" type="ORF">NAEGRDRAFT_80657</name>
</gene>
<feature type="domain" description="TLDc" evidence="2">
    <location>
        <begin position="499"/>
        <end position="683"/>
    </location>
</feature>
<dbReference type="SMART" id="SM00584">
    <property type="entry name" value="TLDc"/>
    <property type="match status" value="1"/>
</dbReference>
<dbReference type="Gene3D" id="3.30.40.10">
    <property type="entry name" value="Zinc/RING finger domain, C3HC4 (zinc finger)"/>
    <property type="match status" value="1"/>
</dbReference>
<dbReference type="eggNOG" id="KOG1665">
    <property type="taxonomic scope" value="Eukaryota"/>
</dbReference>
<keyword evidence="1" id="KW-0175">Coiled coil</keyword>
<dbReference type="InParanoid" id="D2VNL9"/>
<dbReference type="RefSeq" id="XP_002674270.1">
    <property type="nucleotide sequence ID" value="XM_002674224.1"/>
</dbReference>
<dbReference type="Pfam" id="PF00805">
    <property type="entry name" value="Pentapeptide"/>
    <property type="match status" value="2"/>
</dbReference>
<evidence type="ECO:0000256" key="1">
    <source>
        <dbReference type="SAM" id="Coils"/>
    </source>
</evidence>
<dbReference type="InterPro" id="IPR006571">
    <property type="entry name" value="TLDc_dom"/>
</dbReference>
<dbReference type="AlphaFoldDB" id="D2VNL9"/>
<dbReference type="OrthoDB" id="2414723at2759"/>
<dbReference type="KEGG" id="ngr:NAEGRDRAFT_80657"/>
<dbReference type="Proteomes" id="UP000006671">
    <property type="component" value="Unassembled WGS sequence"/>
</dbReference>
<organism evidence="4">
    <name type="scientific">Naegleria gruberi</name>
    <name type="common">Amoeba</name>
    <dbReference type="NCBI Taxonomy" id="5762"/>
    <lineage>
        <taxon>Eukaryota</taxon>
        <taxon>Discoba</taxon>
        <taxon>Heterolobosea</taxon>
        <taxon>Tetramitia</taxon>
        <taxon>Eutetramitia</taxon>
        <taxon>Vahlkampfiidae</taxon>
        <taxon>Naegleria</taxon>
    </lineage>
</organism>
<evidence type="ECO:0000313" key="4">
    <source>
        <dbReference type="Proteomes" id="UP000006671"/>
    </source>
</evidence>
<proteinExistence type="predicted"/>
<dbReference type="PANTHER" id="PTHR14136">
    <property type="entry name" value="BTB_POZ DOMAIN-CONTAINING PROTEIN KCTD9"/>
    <property type="match status" value="1"/>
</dbReference>
<dbReference type="Gene3D" id="3.30.710.10">
    <property type="entry name" value="Potassium Channel Kv1.1, Chain A"/>
    <property type="match status" value="1"/>
</dbReference>
<dbReference type="InterPro" id="IPR001646">
    <property type="entry name" value="5peptide_repeat"/>
</dbReference>
<dbReference type="Gene3D" id="2.160.20.80">
    <property type="entry name" value="E3 ubiquitin-protein ligase SopA"/>
    <property type="match status" value="2"/>
</dbReference>
<dbReference type="PANTHER" id="PTHR14136:SF25">
    <property type="entry name" value="BTB_POZ DOMAIN-CONTAINING PROTEIN"/>
    <property type="match status" value="1"/>
</dbReference>
<dbReference type="Pfam" id="PF02214">
    <property type="entry name" value="BTB_2"/>
    <property type="match status" value="1"/>
</dbReference>
<dbReference type="Pfam" id="PF07534">
    <property type="entry name" value="TLD"/>
    <property type="match status" value="1"/>
</dbReference>
<dbReference type="InterPro" id="IPR013083">
    <property type="entry name" value="Znf_RING/FYVE/PHD"/>
</dbReference>
<feature type="coiled-coil region" evidence="1">
    <location>
        <begin position="73"/>
        <end position="152"/>
    </location>
</feature>
<protein>
    <recommendedName>
        <fullName evidence="2">TLDc domain-containing protein</fullName>
    </recommendedName>
</protein>
<sequence length="685" mass="78378">MHSECGQMFCSKCIIDKVDKCPLCRGNDLKQNSLAVPKYILNKLDELKVQCSMCKGGVQRGQLKDHQERYCPLLDAYKQVEELKVNLEEEFQKRKIGLERKYQDLMNKFKTEHEQMINQTNSEFQVKRAELVQEFESKDQDLQKLIEKFEKEKLQREIFESSNKPIPLNVGGTILTVSLGDLLHNEREPDNLFKKMLTGQHPLYQTPCTSFKDDVYFINCDPVVFKHILDWLRFGIIDLKEMKHGLVDACQLFQLTNLEKQLLNSQLDLIRLSNVFAGGDLSLNLNGVNMRNFLLQKTNLENSKLSCCNFSGMNIRGCNFKGSTMRGCDFSNCDLAGANFQNCELNSNFLSACFSNSNFENVNFTNTITKKSKFENAKFTKCKIQIHFTKEKVLQNCKFIECDFNGSIFEEIDFKIILHSTNNSFNNCTIKNSDLRNLKDLSNFNGLKFDRCLFDFNGLSNKHIANIQFDNIDLQSQDLSGIIFDKCSLTNIKTNVYFGLVSSIIINECDCSVSSELCSHTCSIAIPQLLYRGTRDGFHSKHFHSKCDLQGPTLTIIKSAKHNQIFGAFTSRSWKSPHSLLGEYVSDESAFIFKIVKDFSGKYHLEKFNFKQNQKQYAICLCKNYLPRFGDVDLDISTVLSSSDFGNTFELPIGLQYGSEEAKSYLAGSSTFQVAEIEVFKITQH</sequence>
<dbReference type="GeneID" id="8862397"/>
<accession>D2VNL9</accession>
<dbReference type="GO" id="GO:0051260">
    <property type="term" value="P:protein homooligomerization"/>
    <property type="evidence" value="ECO:0007669"/>
    <property type="project" value="InterPro"/>
</dbReference>
<name>D2VNL9_NAEGR</name>
<evidence type="ECO:0000313" key="3">
    <source>
        <dbReference type="EMBL" id="EFC41526.1"/>
    </source>
</evidence>
<dbReference type="VEuPathDB" id="AmoebaDB:NAEGRDRAFT_80657"/>
<dbReference type="SUPFAM" id="SSF54695">
    <property type="entry name" value="POZ domain"/>
    <property type="match status" value="1"/>
</dbReference>
<keyword evidence="4" id="KW-1185">Reference proteome</keyword>
<dbReference type="InterPro" id="IPR051082">
    <property type="entry name" value="Pentapeptide-BTB/POZ_domain"/>
</dbReference>
<dbReference type="InterPro" id="IPR011333">
    <property type="entry name" value="SKP1/BTB/POZ_sf"/>
</dbReference>
<dbReference type="InterPro" id="IPR003131">
    <property type="entry name" value="T1-type_BTB"/>
</dbReference>
<dbReference type="EMBL" id="GG738885">
    <property type="protein sequence ID" value="EFC41526.1"/>
    <property type="molecule type" value="Genomic_DNA"/>
</dbReference>
<reference evidence="3 4" key="1">
    <citation type="journal article" date="2010" name="Cell">
        <title>The genome of Naegleria gruberi illuminates early eukaryotic versatility.</title>
        <authorList>
            <person name="Fritz-Laylin L.K."/>
            <person name="Prochnik S.E."/>
            <person name="Ginger M.L."/>
            <person name="Dacks J.B."/>
            <person name="Carpenter M.L."/>
            <person name="Field M.C."/>
            <person name="Kuo A."/>
            <person name="Paredez A."/>
            <person name="Chapman J."/>
            <person name="Pham J."/>
            <person name="Shu S."/>
            <person name="Neupane R."/>
            <person name="Cipriano M."/>
            <person name="Mancuso J."/>
            <person name="Tu H."/>
            <person name="Salamov A."/>
            <person name="Lindquist E."/>
            <person name="Shapiro H."/>
            <person name="Lucas S."/>
            <person name="Grigoriev I.V."/>
            <person name="Cande W.Z."/>
            <person name="Fulton C."/>
            <person name="Rokhsar D.S."/>
            <person name="Dawson S.C."/>
        </authorList>
    </citation>
    <scope>NUCLEOTIDE SEQUENCE [LARGE SCALE GENOMIC DNA]</scope>
    <source>
        <strain evidence="3 4">NEG-M</strain>
    </source>
</reference>
<evidence type="ECO:0000259" key="2">
    <source>
        <dbReference type="PROSITE" id="PS51886"/>
    </source>
</evidence>
<dbReference type="PROSITE" id="PS51886">
    <property type="entry name" value="TLDC"/>
    <property type="match status" value="1"/>
</dbReference>
<dbReference type="SUPFAM" id="SSF141571">
    <property type="entry name" value="Pentapeptide repeat-like"/>
    <property type="match status" value="1"/>
</dbReference>
<dbReference type="STRING" id="5762.D2VNL9"/>